<dbReference type="AlphaFoldDB" id="A0AAD5KXS8"/>
<keyword evidence="1" id="KW-0175">Coiled coil</keyword>
<proteinExistence type="predicted"/>
<evidence type="ECO:0000256" key="1">
    <source>
        <dbReference type="SAM" id="Coils"/>
    </source>
</evidence>
<dbReference type="Proteomes" id="UP000820818">
    <property type="component" value="Linkage Group LG10"/>
</dbReference>
<evidence type="ECO:0000256" key="2">
    <source>
        <dbReference type="SAM" id="MobiDB-lite"/>
    </source>
</evidence>
<feature type="coiled-coil region" evidence="1">
    <location>
        <begin position="118"/>
        <end position="158"/>
    </location>
</feature>
<evidence type="ECO:0000313" key="4">
    <source>
        <dbReference type="Proteomes" id="UP000820818"/>
    </source>
</evidence>
<protein>
    <submittedName>
        <fullName evidence="3">Uncharacterized protein</fullName>
    </submittedName>
</protein>
<keyword evidence="4" id="KW-1185">Reference proteome</keyword>
<name>A0AAD5KXS8_9CRUS</name>
<evidence type="ECO:0000313" key="3">
    <source>
        <dbReference type="EMBL" id="KAI9552430.1"/>
    </source>
</evidence>
<reference evidence="3 4" key="1">
    <citation type="submission" date="2022-05" db="EMBL/GenBank/DDBJ databases">
        <title>A multi-omics perspective on studying reproductive biology in Daphnia sinensis.</title>
        <authorList>
            <person name="Jia J."/>
        </authorList>
    </citation>
    <scope>NUCLEOTIDE SEQUENCE [LARGE SCALE GENOMIC DNA]</scope>
    <source>
        <strain evidence="3 4">WSL</strain>
    </source>
</reference>
<feature type="region of interest" description="Disordered" evidence="2">
    <location>
        <begin position="162"/>
        <end position="186"/>
    </location>
</feature>
<comment type="caution">
    <text evidence="3">The sequence shown here is derived from an EMBL/GenBank/DDBJ whole genome shotgun (WGS) entry which is preliminary data.</text>
</comment>
<accession>A0AAD5KXS8</accession>
<sequence length="338" mass="37958">MTDATFAKTTSSSPWIVTCRDVSDNLQLQQQKAVFDHFQTLPDTSARGYTLWKELENTIPKGVFRRLRLPEPFPEQRSARAERKRIAPYTRPVPETLGAVPLLSTEERSQLDALTRVRASQAARIAEAQKAAQEAEKRAKLILEASRIRKEKERLRLREEALARASKPDIPQPEPQPGPSTSPRRPTILERINREIREQTVPKPIPVEDTPEVAAAKAEFAIKYAEAKAAATPAALVRAKRQILSYGAAPFAYNYPGYSYGAAPFAYNFAAPTVLAAPAVPVRDATLTKTILTPGHAVAYRVDLSHSEPRYVKNIELFYFLNSRFFLLNIQRKIKKKI</sequence>
<feature type="compositionally biased region" description="Pro residues" evidence="2">
    <location>
        <begin position="170"/>
        <end position="180"/>
    </location>
</feature>
<organism evidence="3 4">
    <name type="scientific">Daphnia sinensis</name>
    <dbReference type="NCBI Taxonomy" id="1820382"/>
    <lineage>
        <taxon>Eukaryota</taxon>
        <taxon>Metazoa</taxon>
        <taxon>Ecdysozoa</taxon>
        <taxon>Arthropoda</taxon>
        <taxon>Crustacea</taxon>
        <taxon>Branchiopoda</taxon>
        <taxon>Diplostraca</taxon>
        <taxon>Cladocera</taxon>
        <taxon>Anomopoda</taxon>
        <taxon>Daphniidae</taxon>
        <taxon>Daphnia</taxon>
        <taxon>Daphnia similis group</taxon>
    </lineage>
</organism>
<dbReference type="EMBL" id="WJBH02000010">
    <property type="protein sequence ID" value="KAI9552430.1"/>
    <property type="molecule type" value="Genomic_DNA"/>
</dbReference>
<gene>
    <name evidence="3" type="ORF">GHT06_022796</name>
</gene>